<protein>
    <submittedName>
        <fullName evidence="4">TetR/AcrR family transcriptional regulator</fullName>
    </submittedName>
</protein>
<dbReference type="InterPro" id="IPR050109">
    <property type="entry name" value="HTH-type_TetR-like_transc_reg"/>
</dbReference>
<dbReference type="GO" id="GO:0003700">
    <property type="term" value="F:DNA-binding transcription factor activity"/>
    <property type="evidence" value="ECO:0007669"/>
    <property type="project" value="TreeGrafter"/>
</dbReference>
<accession>A0A4P6JUI4</accession>
<dbReference type="OrthoDB" id="9795242at2"/>
<dbReference type="Pfam" id="PF00440">
    <property type="entry name" value="TetR_N"/>
    <property type="match status" value="1"/>
</dbReference>
<gene>
    <name evidence="4" type="ORF">EPA93_26250</name>
</gene>
<evidence type="ECO:0000256" key="2">
    <source>
        <dbReference type="PROSITE-ProRule" id="PRU00335"/>
    </source>
</evidence>
<keyword evidence="5" id="KW-1185">Reference proteome</keyword>
<dbReference type="InterPro" id="IPR001647">
    <property type="entry name" value="HTH_TetR"/>
</dbReference>
<dbReference type="PANTHER" id="PTHR30055">
    <property type="entry name" value="HTH-TYPE TRANSCRIPTIONAL REGULATOR RUTR"/>
    <property type="match status" value="1"/>
</dbReference>
<dbReference type="Gene3D" id="1.10.357.10">
    <property type="entry name" value="Tetracycline Repressor, domain 2"/>
    <property type="match status" value="1"/>
</dbReference>
<dbReference type="SUPFAM" id="SSF48498">
    <property type="entry name" value="Tetracyclin repressor-like, C-terminal domain"/>
    <property type="match status" value="1"/>
</dbReference>
<name>A0A4P6JUI4_KTERU</name>
<evidence type="ECO:0000259" key="3">
    <source>
        <dbReference type="PROSITE" id="PS50977"/>
    </source>
</evidence>
<evidence type="ECO:0000313" key="5">
    <source>
        <dbReference type="Proteomes" id="UP000290365"/>
    </source>
</evidence>
<evidence type="ECO:0000256" key="1">
    <source>
        <dbReference type="ARBA" id="ARBA00023125"/>
    </source>
</evidence>
<dbReference type="GO" id="GO:0000976">
    <property type="term" value="F:transcription cis-regulatory region binding"/>
    <property type="evidence" value="ECO:0007669"/>
    <property type="project" value="TreeGrafter"/>
</dbReference>
<dbReference type="AlphaFoldDB" id="A0A4P6JUI4"/>
<evidence type="ECO:0000313" key="4">
    <source>
        <dbReference type="EMBL" id="QBD79299.1"/>
    </source>
</evidence>
<sequence length="209" mass="23215">MSMQTSLYLVKCLEEEKSMKASIHSARQRILTTATDLFSREGYRAVGTDTIIERSGVAKMTLYRHFSTKNDLICAYIEQTIENFWAAFEQVISEHPASPQIALVAIFEMLASTVAEPGFCGCSCLHAAVEFPQFDHPAHQVALEHKRDVRARFLQLAEQAGARQPDILADQLLLLMNGMLMQGRMEGPIDTTSSVVQAVKVLVDAQLKA</sequence>
<dbReference type="EMBL" id="CP035758">
    <property type="protein sequence ID" value="QBD79299.1"/>
    <property type="molecule type" value="Genomic_DNA"/>
</dbReference>
<proteinExistence type="predicted"/>
<keyword evidence="1 2" id="KW-0238">DNA-binding</keyword>
<feature type="DNA-binding region" description="H-T-H motif" evidence="2">
    <location>
        <begin position="47"/>
        <end position="66"/>
    </location>
</feature>
<dbReference type="PANTHER" id="PTHR30055:SF200">
    <property type="entry name" value="HTH-TYPE TRANSCRIPTIONAL REPRESSOR BDCR"/>
    <property type="match status" value="1"/>
</dbReference>
<dbReference type="Proteomes" id="UP000290365">
    <property type="component" value="Chromosome"/>
</dbReference>
<feature type="domain" description="HTH tetR-type" evidence="3">
    <location>
        <begin position="24"/>
        <end position="84"/>
    </location>
</feature>
<reference evidence="4 5" key="1">
    <citation type="submission" date="2019-01" db="EMBL/GenBank/DDBJ databases">
        <title>Ktedonosporobacter rubrisoli SCAWS-G2.</title>
        <authorList>
            <person name="Huang Y."/>
            <person name="Yan B."/>
        </authorList>
    </citation>
    <scope>NUCLEOTIDE SEQUENCE [LARGE SCALE GENOMIC DNA]</scope>
    <source>
        <strain evidence="4 5">SCAWS-G2</strain>
    </source>
</reference>
<dbReference type="SUPFAM" id="SSF46689">
    <property type="entry name" value="Homeodomain-like"/>
    <property type="match status" value="1"/>
</dbReference>
<dbReference type="PRINTS" id="PR00455">
    <property type="entry name" value="HTHTETR"/>
</dbReference>
<organism evidence="4 5">
    <name type="scientific">Ktedonosporobacter rubrisoli</name>
    <dbReference type="NCBI Taxonomy" id="2509675"/>
    <lineage>
        <taxon>Bacteria</taxon>
        <taxon>Bacillati</taxon>
        <taxon>Chloroflexota</taxon>
        <taxon>Ktedonobacteria</taxon>
        <taxon>Ktedonobacterales</taxon>
        <taxon>Ktedonosporobacteraceae</taxon>
        <taxon>Ktedonosporobacter</taxon>
    </lineage>
</organism>
<dbReference type="InterPro" id="IPR036271">
    <property type="entry name" value="Tet_transcr_reg_TetR-rel_C_sf"/>
</dbReference>
<dbReference type="PROSITE" id="PS50977">
    <property type="entry name" value="HTH_TETR_2"/>
    <property type="match status" value="1"/>
</dbReference>
<dbReference type="KEGG" id="kbs:EPA93_26250"/>
<dbReference type="InterPro" id="IPR009057">
    <property type="entry name" value="Homeodomain-like_sf"/>
</dbReference>